<dbReference type="PANTHER" id="PTHR28037">
    <property type="entry name" value="ALCOHOL O-ACETYLTRANSFERASE 1-RELATED"/>
    <property type="match status" value="1"/>
</dbReference>
<dbReference type="RefSeq" id="WP_014265098.1">
    <property type="nucleotide sequence ID" value="NC_016631.1"/>
</dbReference>
<dbReference type="SUPFAM" id="SSF52777">
    <property type="entry name" value="CoA-dependent acyltransferases"/>
    <property type="match status" value="2"/>
</dbReference>
<gene>
    <name evidence="15" type="ordered locus">AciX8_1883</name>
</gene>
<dbReference type="OrthoDB" id="863140at2"/>
<evidence type="ECO:0000256" key="4">
    <source>
        <dbReference type="ARBA" id="ARBA00006558"/>
    </source>
</evidence>
<feature type="domain" description="Phthiocerol/phthiodiolone dimycocerosyl transferase C-terminal" evidence="14">
    <location>
        <begin position="228"/>
        <end position="329"/>
    </location>
</feature>
<name>G8NS11_GRAMM</name>
<evidence type="ECO:0000313" key="15">
    <source>
        <dbReference type="EMBL" id="AEU36219.1"/>
    </source>
</evidence>
<evidence type="ECO:0000256" key="3">
    <source>
        <dbReference type="ARBA" id="ARBA00001907"/>
    </source>
</evidence>
<dbReference type="Gene3D" id="3.30.559.30">
    <property type="entry name" value="Nonribosomal peptide synthetase, condensation domain"/>
    <property type="match status" value="1"/>
</dbReference>
<comment type="similarity">
    <text evidence="4">Belongs to the acyltransferase PapA5 family.</text>
</comment>
<evidence type="ECO:0000256" key="5">
    <source>
        <dbReference type="ARBA" id="ARBA00012866"/>
    </source>
</evidence>
<keyword evidence="7" id="KW-0808">Transferase</keyword>
<proteinExistence type="inferred from homology"/>
<dbReference type="Pfam" id="PF16911">
    <property type="entry name" value="PapA_C"/>
    <property type="match status" value="1"/>
</dbReference>
<dbReference type="EC" id="2.3.1.282" evidence="5"/>
<evidence type="ECO:0000259" key="13">
    <source>
        <dbReference type="Pfam" id="PF00668"/>
    </source>
</evidence>
<comment type="catalytic activity">
    <reaction evidence="2">
        <text>2 a mycocerosyl-[mycocerosic acid synthase] + a phenolphthiocerol = a dimycocerosyl phenolphthiocerol + 2 holo-[mycocerosic acid synthase].</text>
        <dbReference type="EC" id="2.3.1.282"/>
    </reaction>
</comment>
<dbReference type="PANTHER" id="PTHR28037:SF1">
    <property type="entry name" value="ALCOHOL O-ACETYLTRANSFERASE 1-RELATED"/>
    <property type="match status" value="1"/>
</dbReference>
<feature type="compositionally biased region" description="Polar residues" evidence="12">
    <location>
        <begin position="1"/>
        <end position="10"/>
    </location>
</feature>
<reference evidence="15 16" key="1">
    <citation type="submission" date="2011-11" db="EMBL/GenBank/DDBJ databases">
        <title>Complete sequence of Granulicella mallensis MP5ACTX8.</title>
        <authorList>
            <consortium name="US DOE Joint Genome Institute"/>
            <person name="Lucas S."/>
            <person name="Copeland A."/>
            <person name="Lapidus A."/>
            <person name="Cheng J.-F."/>
            <person name="Goodwin L."/>
            <person name="Pitluck S."/>
            <person name="Peters L."/>
            <person name="Lu M."/>
            <person name="Detter J.C."/>
            <person name="Han C."/>
            <person name="Tapia R."/>
            <person name="Land M."/>
            <person name="Hauser L."/>
            <person name="Kyrpides N."/>
            <person name="Ivanova N."/>
            <person name="Mikhailova N."/>
            <person name="Pagani I."/>
            <person name="Rawat S."/>
            <person name="Mannisto M."/>
            <person name="Haggblom M."/>
            <person name="Woyke T."/>
        </authorList>
    </citation>
    <scope>NUCLEOTIDE SEQUENCE [LARGE SCALE GENOMIC DNA]</scope>
    <source>
        <strain evidence="16">ATCC BAA-1857 / DSM 23137 / MP5ACTX8</strain>
    </source>
</reference>
<feature type="domain" description="Condensation" evidence="13">
    <location>
        <begin position="46"/>
        <end position="180"/>
    </location>
</feature>
<dbReference type="eggNOG" id="COG1020">
    <property type="taxonomic scope" value="Bacteria"/>
</dbReference>
<evidence type="ECO:0000313" key="16">
    <source>
        <dbReference type="Proteomes" id="UP000007113"/>
    </source>
</evidence>
<feature type="compositionally biased region" description="Basic and acidic residues" evidence="12">
    <location>
        <begin position="19"/>
        <end position="30"/>
    </location>
</feature>
<dbReference type="AlphaFoldDB" id="G8NS11"/>
<dbReference type="InterPro" id="IPR001242">
    <property type="entry name" value="Condensation_dom"/>
</dbReference>
<evidence type="ECO:0000256" key="11">
    <source>
        <dbReference type="ARBA" id="ARBA00033407"/>
    </source>
</evidence>
<dbReference type="InterPro" id="IPR052058">
    <property type="entry name" value="Alcohol_O-acetyltransferase"/>
</dbReference>
<evidence type="ECO:0000256" key="2">
    <source>
        <dbReference type="ARBA" id="ARBA00000625"/>
    </source>
</evidence>
<dbReference type="Pfam" id="PF00668">
    <property type="entry name" value="Condensation"/>
    <property type="match status" value="1"/>
</dbReference>
<evidence type="ECO:0000256" key="9">
    <source>
        <dbReference type="ARBA" id="ARBA00030465"/>
    </source>
</evidence>
<dbReference type="GO" id="GO:0016746">
    <property type="term" value="F:acyltransferase activity"/>
    <property type="evidence" value="ECO:0007669"/>
    <property type="project" value="UniProtKB-KW"/>
</dbReference>
<evidence type="ECO:0000256" key="1">
    <source>
        <dbReference type="ARBA" id="ARBA00000026"/>
    </source>
</evidence>
<comment type="catalytic activity">
    <reaction evidence="1">
        <text>2 a mycocerosyl-[mycocerosic acid synthase] + a phthiocerol = a dimycocerosyl phthiocerol + 2 holo-[mycocerosic acid synthase].</text>
        <dbReference type="EC" id="2.3.1.282"/>
    </reaction>
</comment>
<evidence type="ECO:0000256" key="7">
    <source>
        <dbReference type="ARBA" id="ARBA00022679"/>
    </source>
</evidence>
<sequence>MNYETINRTTGAHPANRSAHADSKVEEAVDRAQSPSVVRELGSLERWFYLMNQNRSNHYSITAEVSGSTTPAMWREALNQLQLRHPLLNVFIAERERSQISFMRDDIQSIPLTVFERSTPQQWQGIAAQDLSEPFDASKAPLIRATLLHGNDRCEIMLSVHHSIADGMSVAFLLRDLVSAVAGKALETHLVPASQGDLFADPETMPAPSSGSAATPRPVSFQVVESFYPQVDAVQFTQQETQALIEAARRQDTTLHAGIAAAAVLAGRALSPVWRQDPVRVFSPINLRNMLGLQDDCVVALSAGITAMDPLPDDDLWALARTIKQELTPQQSPQGIAYGLGFFDMATANGADSAAVSSISAASIGFELMVSNLGRVPFQADFGDLTIEALWGPVINQGYEGEQTISAATVNGSLCLVHTSASPIESLLAASIKLLRDGCGSLPQGGE</sequence>
<dbReference type="HOGENOM" id="CLU_048554_1_0_0"/>
<evidence type="ECO:0000256" key="6">
    <source>
        <dbReference type="ARBA" id="ARBA00013449"/>
    </source>
</evidence>
<keyword evidence="16" id="KW-1185">Reference proteome</keyword>
<evidence type="ECO:0000259" key="14">
    <source>
        <dbReference type="Pfam" id="PF16911"/>
    </source>
</evidence>
<dbReference type="Gene3D" id="3.30.559.10">
    <property type="entry name" value="Chloramphenicol acetyltransferase-like domain"/>
    <property type="match status" value="1"/>
</dbReference>
<evidence type="ECO:0000256" key="8">
    <source>
        <dbReference type="ARBA" id="ARBA00023315"/>
    </source>
</evidence>
<evidence type="ECO:0000256" key="12">
    <source>
        <dbReference type="SAM" id="MobiDB-lite"/>
    </source>
</evidence>
<evidence type="ECO:0000256" key="10">
    <source>
        <dbReference type="ARBA" id="ARBA00032317"/>
    </source>
</evidence>
<organism evidence="15 16">
    <name type="scientific">Granulicella mallensis (strain ATCC BAA-1857 / DSM 23137 / MP5ACTX8)</name>
    <dbReference type="NCBI Taxonomy" id="682795"/>
    <lineage>
        <taxon>Bacteria</taxon>
        <taxon>Pseudomonadati</taxon>
        <taxon>Acidobacteriota</taxon>
        <taxon>Terriglobia</taxon>
        <taxon>Terriglobales</taxon>
        <taxon>Acidobacteriaceae</taxon>
        <taxon>Granulicella</taxon>
    </lineage>
</organism>
<comment type="catalytic activity">
    <reaction evidence="3">
        <text>2 a mycocerosyl-[mycocerosic acid synthase] + a phthiodiolone = a dimycocerosyl phthiodiolone + 2 holo-[mycocerosic acid synthase].</text>
        <dbReference type="EC" id="2.3.1.282"/>
    </reaction>
</comment>
<feature type="region of interest" description="Disordered" evidence="12">
    <location>
        <begin position="1"/>
        <end position="32"/>
    </location>
</feature>
<dbReference type="InterPro" id="IPR031641">
    <property type="entry name" value="PapA_C"/>
</dbReference>
<dbReference type="STRING" id="682795.AciX8_1883"/>
<dbReference type="KEGG" id="gma:AciX8_1883"/>
<dbReference type="EMBL" id="CP003130">
    <property type="protein sequence ID" value="AEU36219.1"/>
    <property type="molecule type" value="Genomic_DNA"/>
</dbReference>
<accession>G8NS11</accession>
<dbReference type="InterPro" id="IPR023213">
    <property type="entry name" value="CAT-like_dom_sf"/>
</dbReference>
<protein>
    <recommendedName>
        <fullName evidence="6">Phthiocerol/phthiodiolone dimycocerosyl transferase</fullName>
        <ecNumber evidence="5">2.3.1.282</ecNumber>
    </recommendedName>
    <alternativeName>
        <fullName evidence="11">Acyltransferase PapA5</fullName>
    </alternativeName>
    <alternativeName>
        <fullName evidence="9">Phthiocerol/phthiodiolone O-acyltransferase</fullName>
    </alternativeName>
    <alternativeName>
        <fullName evidence="10">Polyketide synthase-associated protein A5</fullName>
    </alternativeName>
</protein>
<keyword evidence="8" id="KW-0012">Acyltransferase</keyword>
<dbReference type="Proteomes" id="UP000007113">
    <property type="component" value="Chromosome"/>
</dbReference>